<keyword evidence="3 8" id="KW-0349">Heme</keyword>
<accession>A0A9P9DVS4</accession>
<protein>
    <submittedName>
        <fullName evidence="10">P450 monooxygenase</fullName>
    </submittedName>
</protein>
<dbReference type="Proteomes" id="UP000700596">
    <property type="component" value="Unassembled WGS sequence"/>
</dbReference>
<dbReference type="InterPro" id="IPR001128">
    <property type="entry name" value="Cyt_P450"/>
</dbReference>
<dbReference type="InterPro" id="IPR002401">
    <property type="entry name" value="Cyt_P450_E_grp-I"/>
</dbReference>
<evidence type="ECO:0000256" key="8">
    <source>
        <dbReference type="PIRSR" id="PIRSR602401-1"/>
    </source>
</evidence>
<comment type="similarity">
    <text evidence="2">Belongs to the cytochrome P450 family.</text>
</comment>
<feature type="transmembrane region" description="Helical" evidence="9">
    <location>
        <begin position="6"/>
        <end position="26"/>
    </location>
</feature>
<dbReference type="EMBL" id="JAGMWT010000006">
    <property type="protein sequence ID" value="KAH7127134.1"/>
    <property type="molecule type" value="Genomic_DNA"/>
</dbReference>
<evidence type="ECO:0000313" key="11">
    <source>
        <dbReference type="Proteomes" id="UP000700596"/>
    </source>
</evidence>
<dbReference type="InterPro" id="IPR036396">
    <property type="entry name" value="Cyt_P450_sf"/>
</dbReference>
<dbReference type="PRINTS" id="PR00385">
    <property type="entry name" value="P450"/>
</dbReference>
<comment type="caution">
    <text evidence="10">The sequence shown here is derived from an EMBL/GenBank/DDBJ whole genome shotgun (WGS) entry which is preliminary data.</text>
</comment>
<keyword evidence="6 8" id="KW-0408">Iron</keyword>
<keyword evidence="9" id="KW-0812">Transmembrane</keyword>
<dbReference type="CDD" id="cd11051">
    <property type="entry name" value="CYP59-like"/>
    <property type="match status" value="1"/>
</dbReference>
<proteinExistence type="inferred from homology"/>
<reference evidence="10" key="1">
    <citation type="journal article" date="2021" name="Nat. Commun.">
        <title>Genetic determinants of endophytism in the Arabidopsis root mycobiome.</title>
        <authorList>
            <person name="Mesny F."/>
            <person name="Miyauchi S."/>
            <person name="Thiergart T."/>
            <person name="Pickel B."/>
            <person name="Atanasova L."/>
            <person name="Karlsson M."/>
            <person name="Huettel B."/>
            <person name="Barry K.W."/>
            <person name="Haridas S."/>
            <person name="Chen C."/>
            <person name="Bauer D."/>
            <person name="Andreopoulos W."/>
            <person name="Pangilinan J."/>
            <person name="LaButti K."/>
            <person name="Riley R."/>
            <person name="Lipzen A."/>
            <person name="Clum A."/>
            <person name="Drula E."/>
            <person name="Henrissat B."/>
            <person name="Kohler A."/>
            <person name="Grigoriev I.V."/>
            <person name="Martin F.M."/>
            <person name="Hacquard S."/>
        </authorList>
    </citation>
    <scope>NUCLEOTIDE SEQUENCE</scope>
    <source>
        <strain evidence="10">MPI-CAGE-CH-0243</strain>
    </source>
</reference>
<dbReference type="PANTHER" id="PTHR24292:SF102">
    <property type="entry name" value="CYTOCHROME P450 FAMILY-RELATED"/>
    <property type="match status" value="1"/>
</dbReference>
<dbReference type="PRINTS" id="PR00463">
    <property type="entry name" value="EP450I"/>
</dbReference>
<dbReference type="AlphaFoldDB" id="A0A9P9DVS4"/>
<dbReference type="InterPro" id="IPR050476">
    <property type="entry name" value="Insect_CytP450_Detox"/>
</dbReference>
<evidence type="ECO:0000256" key="5">
    <source>
        <dbReference type="ARBA" id="ARBA00023002"/>
    </source>
</evidence>
<evidence type="ECO:0000256" key="4">
    <source>
        <dbReference type="ARBA" id="ARBA00022723"/>
    </source>
</evidence>
<evidence type="ECO:0000256" key="7">
    <source>
        <dbReference type="ARBA" id="ARBA00023033"/>
    </source>
</evidence>
<feature type="binding site" description="axial binding residue" evidence="8">
    <location>
        <position position="469"/>
    </location>
    <ligand>
        <name>heme</name>
        <dbReference type="ChEBI" id="CHEBI:30413"/>
    </ligand>
    <ligandPart>
        <name>Fe</name>
        <dbReference type="ChEBI" id="CHEBI:18248"/>
    </ligandPart>
</feature>
<evidence type="ECO:0000256" key="9">
    <source>
        <dbReference type="SAM" id="Phobius"/>
    </source>
</evidence>
<sequence length="552" mass="63269">MGFLNDHPMAATAIALVTVIVGRFLYNFAYWRLRMRNLPGPPHSLLFGHIIPIGKLSMKLPQRAHPHYQPLYLTQEYNLPSIFYMDLYPLDHPVMVVMDPEAATEIAEKVQLNKHGSLRNILAPLMGHENLIVSNGAFWKQWRAIFNPGFSVQHLMTQVSTIVDCVETFVDILDEQAVKNKVFRLEEDATKVTIDIIGKVVCDHDFKSLTTNCDFVENMRNTLGWMTDIRSINPFHLYNPLRPILFKYYKNRMDSYIGKVLDDRFTGRVSSSEMKTRKRTGVDLALEAWAKESGQDVDSKTATMDPEFRKHAINQLETLMFAGHDTTASTICYCYYLLHQNPSALTNIRKELDDIFGSNVPAGDQLKKNPYLINQCEYTHAVVRETLRLWNPASTARVGNKDYFIRDKTTGEMLPTEGFLVWIPSMSMHRDPRYWTSPSSFQPERFLSENADKLTPNVWRPFEKGPRNCIGQELAYIELKIILAMTIREFDIRGAYEELGALNEDGSLWANDASFKKGPQTIFGDEPAYQILLAAAKPREGMPARVKRREQD</sequence>
<evidence type="ECO:0000256" key="2">
    <source>
        <dbReference type="ARBA" id="ARBA00010617"/>
    </source>
</evidence>
<dbReference type="GO" id="GO:0004497">
    <property type="term" value="F:monooxygenase activity"/>
    <property type="evidence" value="ECO:0007669"/>
    <property type="project" value="UniProtKB-KW"/>
</dbReference>
<dbReference type="GO" id="GO:0020037">
    <property type="term" value="F:heme binding"/>
    <property type="evidence" value="ECO:0007669"/>
    <property type="project" value="InterPro"/>
</dbReference>
<evidence type="ECO:0000256" key="1">
    <source>
        <dbReference type="ARBA" id="ARBA00001971"/>
    </source>
</evidence>
<dbReference type="Gene3D" id="1.10.630.10">
    <property type="entry name" value="Cytochrome P450"/>
    <property type="match status" value="1"/>
</dbReference>
<keyword evidence="5" id="KW-0560">Oxidoreductase</keyword>
<dbReference type="GO" id="GO:0016705">
    <property type="term" value="F:oxidoreductase activity, acting on paired donors, with incorporation or reduction of molecular oxygen"/>
    <property type="evidence" value="ECO:0007669"/>
    <property type="project" value="InterPro"/>
</dbReference>
<dbReference type="Pfam" id="PF00067">
    <property type="entry name" value="p450"/>
    <property type="match status" value="1"/>
</dbReference>
<keyword evidence="9" id="KW-1133">Transmembrane helix</keyword>
<keyword evidence="9" id="KW-0472">Membrane</keyword>
<keyword evidence="7 10" id="KW-0503">Monooxygenase</keyword>
<keyword evidence="4 8" id="KW-0479">Metal-binding</keyword>
<evidence type="ECO:0000313" key="10">
    <source>
        <dbReference type="EMBL" id="KAH7127134.1"/>
    </source>
</evidence>
<comment type="cofactor">
    <cofactor evidence="1 8">
        <name>heme</name>
        <dbReference type="ChEBI" id="CHEBI:30413"/>
    </cofactor>
</comment>
<name>A0A9P9DVS4_9PLEO</name>
<gene>
    <name evidence="10" type="ORF">B0J11DRAFT_295801</name>
</gene>
<evidence type="ECO:0000256" key="3">
    <source>
        <dbReference type="ARBA" id="ARBA00022617"/>
    </source>
</evidence>
<evidence type="ECO:0000256" key="6">
    <source>
        <dbReference type="ARBA" id="ARBA00023004"/>
    </source>
</evidence>
<dbReference type="PANTHER" id="PTHR24292">
    <property type="entry name" value="CYTOCHROME P450"/>
    <property type="match status" value="1"/>
</dbReference>
<dbReference type="GO" id="GO:0005506">
    <property type="term" value="F:iron ion binding"/>
    <property type="evidence" value="ECO:0007669"/>
    <property type="project" value="InterPro"/>
</dbReference>
<keyword evidence="11" id="KW-1185">Reference proteome</keyword>
<dbReference type="SUPFAM" id="SSF48264">
    <property type="entry name" value="Cytochrome P450"/>
    <property type="match status" value="1"/>
</dbReference>
<organism evidence="10 11">
    <name type="scientific">Dendryphion nanum</name>
    <dbReference type="NCBI Taxonomy" id="256645"/>
    <lineage>
        <taxon>Eukaryota</taxon>
        <taxon>Fungi</taxon>
        <taxon>Dikarya</taxon>
        <taxon>Ascomycota</taxon>
        <taxon>Pezizomycotina</taxon>
        <taxon>Dothideomycetes</taxon>
        <taxon>Pleosporomycetidae</taxon>
        <taxon>Pleosporales</taxon>
        <taxon>Torulaceae</taxon>
        <taxon>Dendryphion</taxon>
    </lineage>
</organism>
<dbReference type="OrthoDB" id="10029320at2759"/>